<accession>A0ABS8A4U7</accession>
<evidence type="ECO:0000256" key="1">
    <source>
        <dbReference type="SAM" id="MobiDB-lite"/>
    </source>
</evidence>
<protein>
    <submittedName>
        <fullName evidence="3">Uncharacterized protein</fullName>
    </submittedName>
</protein>
<dbReference type="EMBL" id="JAERSE020000005">
    <property type="protein sequence ID" value="MCA6069006.1"/>
    <property type="molecule type" value="Genomic_DNA"/>
</dbReference>
<proteinExistence type="predicted"/>
<reference evidence="3 4" key="1">
    <citation type="submission" date="2021-09" db="EMBL/GenBank/DDBJ databases">
        <title>Genome sequencing and assembly of Chryseobacterium sp. RG1.</title>
        <authorList>
            <person name="Chhetri G."/>
        </authorList>
    </citation>
    <scope>NUCLEOTIDE SEQUENCE [LARGE SCALE GENOMIC DNA]</scope>
    <source>
        <strain evidence="3 4">RG1</strain>
    </source>
</reference>
<comment type="caution">
    <text evidence="3">The sequence shown here is derived from an EMBL/GenBank/DDBJ whole genome shotgun (WGS) entry which is preliminary data.</text>
</comment>
<evidence type="ECO:0000313" key="3">
    <source>
        <dbReference type="EMBL" id="MCA6069006.1"/>
    </source>
</evidence>
<keyword evidence="2" id="KW-0732">Signal</keyword>
<keyword evidence="4" id="KW-1185">Reference proteome</keyword>
<evidence type="ECO:0000256" key="2">
    <source>
        <dbReference type="SAM" id="SignalP"/>
    </source>
</evidence>
<feature type="chain" id="PRO_5045482983" evidence="2">
    <location>
        <begin position="22"/>
        <end position="551"/>
    </location>
</feature>
<feature type="region of interest" description="Disordered" evidence="1">
    <location>
        <begin position="233"/>
        <end position="313"/>
    </location>
</feature>
<dbReference type="Proteomes" id="UP000618240">
    <property type="component" value="Unassembled WGS sequence"/>
</dbReference>
<feature type="compositionally biased region" description="Gly residues" evidence="1">
    <location>
        <begin position="237"/>
        <end position="257"/>
    </location>
</feature>
<name>A0ABS8A4U7_9FLAO</name>
<dbReference type="RefSeq" id="WP_225690204.1">
    <property type="nucleotide sequence ID" value="NZ_JAERSE020000005.1"/>
</dbReference>
<organism evidence="3 4">
    <name type="scientific">Chryseobacterium tagetis</name>
    <dbReference type="NCBI Taxonomy" id="2801334"/>
    <lineage>
        <taxon>Bacteria</taxon>
        <taxon>Pseudomonadati</taxon>
        <taxon>Bacteroidota</taxon>
        <taxon>Flavobacteriia</taxon>
        <taxon>Flavobacteriales</taxon>
        <taxon>Weeksellaceae</taxon>
        <taxon>Chryseobacterium group</taxon>
        <taxon>Chryseobacterium</taxon>
    </lineage>
</organism>
<evidence type="ECO:0000313" key="4">
    <source>
        <dbReference type="Proteomes" id="UP000618240"/>
    </source>
</evidence>
<feature type="signal peptide" evidence="2">
    <location>
        <begin position="1"/>
        <end position="21"/>
    </location>
</feature>
<sequence>MKKNLFLRLSLLAVFLTVLHACRTDQFAEQESHSNTSGFQLTSKRISLNEAKHKAKLIPELNKAEAKIKAKVISNINGKVISYGNGVSIDTDEVIYIENGPNYHTYTFNIRHENASEDAPVENLVLSPLTDGTYRELLVTYDLSIQEKQILMNGGYINTTGKTTVTELTPGTYSGSFSQTGKLSCSYQTVTLNLSCVEGLHMPGQQCIYSGDDGPRTLTMVALVCGADTSLGDDGEGGGSSGGSGSASPGAGGGGLGNKDDGSGNTGSPANEPGDCNGGLTAPQTPSYDISDGGCGNSIPTQPTLPLPPKTTPCQKAINNNLNSKELLTKIKIAKAQTQLTATLATDTNEKSFSFGKDAIGDYDTTPIKTTTAGNQVGLLVTYPGLTIEGGAHTHTIDLYNSFSSGDIYSLQGANSLNSNFKTFFVFANGGVVYALTITDPVKYANFVANYPAGNHLDMSTSYWKSTSPIYSDSENLKDRFVKQGLSDDDAYANAVAFVLNKYDMGATLSQQDATGNFNSIFIEENIINISISGINVPLTIYTQTTKCNLK</sequence>
<gene>
    <name evidence="3" type="ORF">JI747_017710</name>
</gene>